<proteinExistence type="predicted"/>
<organism evidence="1 2">
    <name type="scientific">Peronosclerospora sorghi</name>
    <dbReference type="NCBI Taxonomy" id="230839"/>
    <lineage>
        <taxon>Eukaryota</taxon>
        <taxon>Sar</taxon>
        <taxon>Stramenopiles</taxon>
        <taxon>Oomycota</taxon>
        <taxon>Peronosporomycetes</taxon>
        <taxon>Peronosporales</taxon>
        <taxon>Peronosporaceae</taxon>
        <taxon>Peronosclerospora</taxon>
    </lineage>
</organism>
<gene>
    <name evidence="1" type="ORF">PsorP6_000124</name>
</gene>
<sequence length="75" mass="8140">MPSVFRAMICSFTALSKTRLFFAASIAILPRTVNIEHGFSSAFVASSLFASFRPMGLSALVQRVIIVNSKPWSSA</sequence>
<evidence type="ECO:0000313" key="2">
    <source>
        <dbReference type="Proteomes" id="UP001163321"/>
    </source>
</evidence>
<evidence type="ECO:0000313" key="1">
    <source>
        <dbReference type="EMBL" id="KAI9923101.1"/>
    </source>
</evidence>
<name>A0ACC0WYP5_9STRA</name>
<keyword evidence="2" id="KW-1185">Reference proteome</keyword>
<comment type="caution">
    <text evidence="1">The sequence shown here is derived from an EMBL/GenBank/DDBJ whole genome shotgun (WGS) entry which is preliminary data.</text>
</comment>
<protein>
    <submittedName>
        <fullName evidence="1">Uncharacterized protein</fullName>
    </submittedName>
</protein>
<dbReference type="Proteomes" id="UP001163321">
    <property type="component" value="Chromosome 1"/>
</dbReference>
<reference evidence="1 2" key="1">
    <citation type="journal article" date="2022" name="bioRxiv">
        <title>The genome of the oomycete Peronosclerospora sorghi, a cosmopolitan pathogen of maize and sorghum, is inflated with dispersed pseudogenes.</title>
        <authorList>
            <person name="Fletcher K."/>
            <person name="Martin F."/>
            <person name="Isakeit T."/>
            <person name="Cavanaugh K."/>
            <person name="Magill C."/>
            <person name="Michelmore R."/>
        </authorList>
    </citation>
    <scope>NUCLEOTIDE SEQUENCE [LARGE SCALE GENOMIC DNA]</scope>
    <source>
        <strain evidence="1">P6</strain>
    </source>
</reference>
<accession>A0ACC0WYP5</accession>
<dbReference type="EMBL" id="CM047580">
    <property type="protein sequence ID" value="KAI9923101.1"/>
    <property type="molecule type" value="Genomic_DNA"/>
</dbReference>